<dbReference type="PRINTS" id="PR00800">
    <property type="entry name" value="YHDCRBOXLASE"/>
</dbReference>
<feature type="modified residue" description="N6-(pyridoxal phosphate)lysine" evidence="11">
    <location>
        <position position="266"/>
    </location>
</feature>
<keyword evidence="14" id="KW-1185">Reference proteome</keyword>
<evidence type="ECO:0000256" key="5">
    <source>
        <dbReference type="ARBA" id="ARBA00022793"/>
    </source>
</evidence>
<evidence type="ECO:0000256" key="10">
    <source>
        <dbReference type="ARBA" id="ARBA00041275"/>
    </source>
</evidence>
<dbReference type="PANTHER" id="PTHR11999:SF167">
    <property type="entry name" value="AROMATIC-L-AMINO-ACID DECARBOXYLASE"/>
    <property type="match status" value="1"/>
</dbReference>
<evidence type="ECO:0000256" key="8">
    <source>
        <dbReference type="ARBA" id="ARBA00038886"/>
    </source>
</evidence>
<dbReference type="InterPro" id="IPR015422">
    <property type="entry name" value="PyrdxlP-dep_Trfase_small"/>
</dbReference>
<dbReference type="InterPro" id="IPR015424">
    <property type="entry name" value="PyrdxlP-dep_Trfase"/>
</dbReference>
<evidence type="ECO:0000256" key="11">
    <source>
        <dbReference type="PIRSR" id="PIRSR602129-50"/>
    </source>
</evidence>
<reference evidence="13" key="1">
    <citation type="submission" date="2023-08" db="EMBL/GenBank/DDBJ databases">
        <authorList>
            <person name="Alioto T."/>
            <person name="Alioto T."/>
            <person name="Gomez Garrido J."/>
        </authorList>
    </citation>
    <scope>NUCLEOTIDE SEQUENCE</scope>
</reference>
<dbReference type="GO" id="GO:0030170">
    <property type="term" value="F:pyridoxal phosphate binding"/>
    <property type="evidence" value="ECO:0007669"/>
    <property type="project" value="InterPro"/>
</dbReference>
<evidence type="ECO:0000313" key="13">
    <source>
        <dbReference type="EMBL" id="CAI9719284.1"/>
    </source>
</evidence>
<evidence type="ECO:0000256" key="2">
    <source>
        <dbReference type="ARBA" id="ARBA00009533"/>
    </source>
</evidence>
<comment type="similarity">
    <text evidence="2 12">Belongs to the group II decarboxylase family.</text>
</comment>
<dbReference type="InterPro" id="IPR015421">
    <property type="entry name" value="PyrdxlP-dep_Trfase_major"/>
</dbReference>
<protein>
    <recommendedName>
        <fullName evidence="9">Aromatic-L-amino-acid decarboxylase</fullName>
        <ecNumber evidence="8">4.1.1.28</ecNumber>
    </recommendedName>
    <alternativeName>
        <fullName evidence="10">DOPA decarboxylase</fullName>
    </alternativeName>
</protein>
<proteinExistence type="inferred from homology"/>
<dbReference type="PANTHER" id="PTHR11999">
    <property type="entry name" value="GROUP II PYRIDOXAL-5-PHOSPHATE DECARBOXYLASE"/>
    <property type="match status" value="1"/>
</dbReference>
<dbReference type="EMBL" id="OX597816">
    <property type="protein sequence ID" value="CAI9719284.1"/>
    <property type="molecule type" value="Genomic_DNA"/>
</dbReference>
<dbReference type="Gene3D" id="1.20.1340.10">
    <property type="entry name" value="dopa decarboxylase, N-terminal domain"/>
    <property type="match status" value="1"/>
</dbReference>
<accession>A0AA36EZS2</accession>
<dbReference type="GO" id="GO:0042427">
    <property type="term" value="P:serotonin biosynthetic process"/>
    <property type="evidence" value="ECO:0007669"/>
    <property type="project" value="TreeGrafter"/>
</dbReference>
<sequence length="447" mass="51147">MEGSENFVKAVAQLTKYINGYFGNIRTRKVLSSVVPGFLRKLIPEKAPQNPDKWEDVFQDIERIIMPGKSSPAATELEVIVLDWLAKAIKLPEIFLSTSEGSGGGVIQSSTTENILISLFTARTLGIQKMERRNSGMEEGVAVSKLIAYKSPDSHCSVEKAFQIALVKYRDIELDEKRVMRGENVRKAVEEDKAKGLTPFYICATLGTVSVCAFDNIDELGAVCREHKIWLHVEASYAGNALICPEYNYLMNGVEYADSFSMNPHKWLHMPTSCSIIWFKRSTTLVRAFDMSPLYLQCTENIDMPNYTSWQIPCGRSFRSLKLWFVLRLFGIYRLQELIRNDIKLAHKFKHLIKKDDKFELIGDNLMTVICFRLKGSNEYNKRLLKLIHLNNELHMLSFKIDDKLFLRFVVSSYHSEPEDLQNCYDVICKLANSVLLIPELERSKSL</sequence>
<comment type="cofactor">
    <cofactor evidence="1 11 12">
        <name>pyridoxal 5'-phosphate</name>
        <dbReference type="ChEBI" id="CHEBI:597326"/>
    </cofactor>
</comment>
<name>A0AA36EZS2_OCTVU</name>
<evidence type="ECO:0000256" key="7">
    <source>
        <dbReference type="ARBA" id="ARBA00023239"/>
    </source>
</evidence>
<dbReference type="Proteomes" id="UP001162480">
    <property type="component" value="Chromosome 3"/>
</dbReference>
<organism evidence="13 14">
    <name type="scientific">Octopus vulgaris</name>
    <name type="common">Common octopus</name>
    <dbReference type="NCBI Taxonomy" id="6645"/>
    <lineage>
        <taxon>Eukaryota</taxon>
        <taxon>Metazoa</taxon>
        <taxon>Spiralia</taxon>
        <taxon>Lophotrochozoa</taxon>
        <taxon>Mollusca</taxon>
        <taxon>Cephalopoda</taxon>
        <taxon>Coleoidea</taxon>
        <taxon>Octopodiformes</taxon>
        <taxon>Octopoda</taxon>
        <taxon>Incirrata</taxon>
        <taxon>Octopodidae</taxon>
        <taxon>Octopus</taxon>
    </lineage>
</organism>
<dbReference type="GO" id="GO:0019752">
    <property type="term" value="P:carboxylic acid metabolic process"/>
    <property type="evidence" value="ECO:0007669"/>
    <property type="project" value="InterPro"/>
</dbReference>
<evidence type="ECO:0000256" key="1">
    <source>
        <dbReference type="ARBA" id="ARBA00001933"/>
    </source>
</evidence>
<evidence type="ECO:0000256" key="12">
    <source>
        <dbReference type="RuleBase" id="RU000382"/>
    </source>
</evidence>
<evidence type="ECO:0000313" key="14">
    <source>
        <dbReference type="Proteomes" id="UP001162480"/>
    </source>
</evidence>
<keyword evidence="5" id="KW-0210">Decarboxylase</keyword>
<dbReference type="AlphaFoldDB" id="A0AA36EZS2"/>
<dbReference type="InterPro" id="IPR002129">
    <property type="entry name" value="PyrdxlP-dep_de-COase"/>
</dbReference>
<dbReference type="GO" id="GO:0004058">
    <property type="term" value="F:aromatic-L-amino-acid decarboxylase activity"/>
    <property type="evidence" value="ECO:0007669"/>
    <property type="project" value="UniProtKB-EC"/>
</dbReference>
<dbReference type="GO" id="GO:0042423">
    <property type="term" value="P:catecholamine biosynthetic process"/>
    <property type="evidence" value="ECO:0007669"/>
    <property type="project" value="UniProtKB-KW"/>
</dbReference>
<dbReference type="SUPFAM" id="SSF53383">
    <property type="entry name" value="PLP-dependent transferases"/>
    <property type="match status" value="1"/>
</dbReference>
<dbReference type="Gene3D" id="3.90.1150.10">
    <property type="entry name" value="Aspartate Aminotransferase, domain 1"/>
    <property type="match status" value="1"/>
</dbReference>
<dbReference type="Gene3D" id="3.40.640.10">
    <property type="entry name" value="Type I PLP-dependent aspartate aminotransferase-like (Major domain)"/>
    <property type="match status" value="1"/>
</dbReference>
<dbReference type="EC" id="4.1.1.28" evidence="8"/>
<evidence type="ECO:0000256" key="9">
    <source>
        <dbReference type="ARBA" id="ARBA00040968"/>
    </source>
</evidence>
<dbReference type="GO" id="GO:0006520">
    <property type="term" value="P:amino acid metabolic process"/>
    <property type="evidence" value="ECO:0007669"/>
    <property type="project" value="InterPro"/>
</dbReference>
<evidence type="ECO:0000256" key="6">
    <source>
        <dbReference type="ARBA" id="ARBA00022898"/>
    </source>
</evidence>
<dbReference type="Pfam" id="PF00282">
    <property type="entry name" value="Pyridoxal_deC"/>
    <property type="match status" value="1"/>
</dbReference>
<keyword evidence="6 11" id="KW-0663">Pyridoxal phosphate</keyword>
<gene>
    <name evidence="13" type="ORF">OCTVUL_1B024711</name>
</gene>
<dbReference type="GO" id="GO:0005737">
    <property type="term" value="C:cytoplasm"/>
    <property type="evidence" value="ECO:0007669"/>
    <property type="project" value="TreeGrafter"/>
</dbReference>
<dbReference type="InterPro" id="IPR010977">
    <property type="entry name" value="Aromatic_deC"/>
</dbReference>
<keyword evidence="4" id="KW-0127">Catecholamine biosynthesis</keyword>
<keyword evidence="7 12" id="KW-0456">Lyase</keyword>
<evidence type="ECO:0000256" key="3">
    <source>
        <dbReference type="ARBA" id="ARBA00011738"/>
    </source>
</evidence>
<evidence type="ECO:0000256" key="4">
    <source>
        <dbReference type="ARBA" id="ARBA00022584"/>
    </source>
</evidence>
<comment type="subunit">
    <text evidence="3">Homodimer.</text>
</comment>